<dbReference type="SUPFAM" id="SSF81338">
    <property type="entry name" value="Aquaporin-like"/>
    <property type="match status" value="1"/>
</dbReference>
<keyword evidence="3 5" id="KW-1133">Transmembrane helix</keyword>
<protein>
    <recommendedName>
        <fullName evidence="5">Aquaporin</fullName>
    </recommendedName>
</protein>
<organism evidence="6">
    <name type="scientific">Wuchereria bancrofti</name>
    <dbReference type="NCBI Taxonomy" id="6293"/>
    <lineage>
        <taxon>Eukaryota</taxon>
        <taxon>Metazoa</taxon>
        <taxon>Ecdysozoa</taxon>
        <taxon>Nematoda</taxon>
        <taxon>Chromadorea</taxon>
        <taxon>Rhabditida</taxon>
        <taxon>Spirurina</taxon>
        <taxon>Spiruromorpha</taxon>
        <taxon>Filarioidea</taxon>
        <taxon>Onchocercidae</taxon>
        <taxon>Wuchereria</taxon>
    </lineage>
</organism>
<accession>A0A1I8ENE7</accession>
<evidence type="ECO:0000256" key="3">
    <source>
        <dbReference type="ARBA" id="ARBA00022989"/>
    </source>
</evidence>
<proteinExistence type="inferred from homology"/>
<feature type="transmembrane region" description="Helical" evidence="5">
    <location>
        <begin position="6"/>
        <end position="29"/>
    </location>
</feature>
<evidence type="ECO:0000256" key="4">
    <source>
        <dbReference type="ARBA" id="ARBA00023136"/>
    </source>
</evidence>
<evidence type="ECO:0000256" key="2">
    <source>
        <dbReference type="ARBA" id="ARBA00022692"/>
    </source>
</evidence>
<feature type="transmembrane region" description="Helical" evidence="5">
    <location>
        <begin position="69"/>
        <end position="89"/>
    </location>
</feature>
<comment type="subcellular location">
    <subcellularLocation>
        <location evidence="1">Membrane</location>
        <topology evidence="1">Multi-pass membrane protein</topology>
    </subcellularLocation>
</comment>
<dbReference type="InterPro" id="IPR016697">
    <property type="entry name" value="Aquaporin_11/12"/>
</dbReference>
<keyword evidence="2 5" id="KW-0812">Transmembrane</keyword>
<feature type="transmembrane region" description="Helical" evidence="5">
    <location>
        <begin position="160"/>
        <end position="180"/>
    </location>
</feature>
<dbReference type="Gene3D" id="1.20.1080.10">
    <property type="entry name" value="Glycerol uptake facilitator protein"/>
    <property type="match status" value="1"/>
</dbReference>
<feature type="transmembrane region" description="Helical" evidence="5">
    <location>
        <begin position="41"/>
        <end position="63"/>
    </location>
</feature>
<feature type="transmembrane region" description="Helical" evidence="5">
    <location>
        <begin position="192"/>
        <end position="213"/>
    </location>
</feature>
<feature type="transmembrane region" description="Helical" evidence="5">
    <location>
        <begin position="110"/>
        <end position="131"/>
    </location>
</feature>
<feature type="transmembrane region" description="Helical" evidence="5">
    <location>
        <begin position="233"/>
        <end position="254"/>
    </location>
</feature>
<evidence type="ECO:0000256" key="5">
    <source>
        <dbReference type="PIRNR" id="PIRNR017529"/>
    </source>
</evidence>
<dbReference type="GO" id="GO:0005737">
    <property type="term" value="C:cytoplasm"/>
    <property type="evidence" value="ECO:0007669"/>
    <property type="project" value="TreeGrafter"/>
</dbReference>
<dbReference type="GO" id="GO:0015267">
    <property type="term" value="F:channel activity"/>
    <property type="evidence" value="ECO:0007669"/>
    <property type="project" value="TreeGrafter"/>
</dbReference>
<sequence length="267" mass="30405">MSSSELNFYPFVIATCFYLLVFVIAELTRKLVDKYGTNGSLLFYFLMELIATTQMCTCVYENAVIIRHYGLLGFFFIVALLIFSGGIMNREAFVSPLVPIELYYKGIFPLRRLLVTIAGEMVGGYSAYWLARSLWYWSLNLLSDHALFYQLTSCKLTYKVSFLFVPCFEVIGCFLMRSILCHIPLNIKKYMAPVVVSSLLTFMTFSALLFVGVPGLNPTVASSRLQGCDGLNTIWFILTYWVCPIIGWMLSVAFDDYRITVAEKKTK</sequence>
<comment type="similarity">
    <text evidence="5">Belongs to the MIP/aquaporin (TC 1.A.8) family.</text>
</comment>
<dbReference type="InterPro" id="IPR051883">
    <property type="entry name" value="AQP11/12_channel"/>
</dbReference>
<dbReference type="PANTHER" id="PTHR21191:SF16">
    <property type="entry name" value="AQUAPORIN"/>
    <property type="match status" value="1"/>
</dbReference>
<dbReference type="PIRSF" id="PIRSF017529">
    <property type="entry name" value="Aquaporin_11/12"/>
    <property type="match status" value="1"/>
</dbReference>
<reference evidence="6" key="1">
    <citation type="submission" date="2016-11" db="UniProtKB">
        <authorList>
            <consortium name="WormBaseParasite"/>
        </authorList>
    </citation>
    <scope>IDENTIFICATION</scope>
    <source>
        <strain evidence="6">pt0022</strain>
    </source>
</reference>
<dbReference type="InterPro" id="IPR023271">
    <property type="entry name" value="Aquaporin-like"/>
</dbReference>
<dbReference type="GO" id="GO:0016020">
    <property type="term" value="C:membrane"/>
    <property type="evidence" value="ECO:0007669"/>
    <property type="project" value="UniProtKB-SubCell"/>
</dbReference>
<name>A0A1I8ENE7_WUCBA</name>
<evidence type="ECO:0000313" key="6">
    <source>
        <dbReference type="WBParaSite" id="maker-PairedContig_3527-snap-gene-0.8-mRNA-1"/>
    </source>
</evidence>
<evidence type="ECO:0000256" key="1">
    <source>
        <dbReference type="ARBA" id="ARBA00004141"/>
    </source>
</evidence>
<dbReference type="WBParaSite" id="maker-PairedContig_3527-snap-gene-0.8-mRNA-1">
    <property type="protein sequence ID" value="maker-PairedContig_3527-snap-gene-0.8-mRNA-1"/>
    <property type="gene ID" value="maker-PairedContig_3527-snap-gene-0.8"/>
</dbReference>
<dbReference type="PANTHER" id="PTHR21191">
    <property type="entry name" value="AQUAPORIN"/>
    <property type="match status" value="1"/>
</dbReference>
<keyword evidence="4 5" id="KW-0472">Membrane</keyword>
<dbReference type="AlphaFoldDB" id="A0A1I8ENE7"/>
<dbReference type="STRING" id="6293.A0A1I8ENE7"/>